<feature type="transmembrane region" description="Helical" evidence="1">
    <location>
        <begin position="21"/>
        <end position="44"/>
    </location>
</feature>
<protein>
    <submittedName>
        <fullName evidence="2">Uncharacterized protein</fullName>
    </submittedName>
</protein>
<feature type="transmembrane region" description="Helical" evidence="1">
    <location>
        <begin position="165"/>
        <end position="185"/>
    </location>
</feature>
<feature type="transmembrane region" description="Helical" evidence="1">
    <location>
        <begin position="134"/>
        <end position="159"/>
    </location>
</feature>
<dbReference type="EMBL" id="VIIS01002113">
    <property type="protein sequence ID" value="KAF0288410.1"/>
    <property type="molecule type" value="Genomic_DNA"/>
</dbReference>
<keyword evidence="1" id="KW-0472">Membrane</keyword>
<evidence type="ECO:0000313" key="3">
    <source>
        <dbReference type="Proteomes" id="UP000440578"/>
    </source>
</evidence>
<dbReference type="AlphaFoldDB" id="A0A6A4VAZ3"/>
<comment type="caution">
    <text evidence="2">The sequence shown here is derived from an EMBL/GenBank/DDBJ whole genome shotgun (WGS) entry which is preliminary data.</text>
</comment>
<evidence type="ECO:0000256" key="1">
    <source>
        <dbReference type="SAM" id="Phobius"/>
    </source>
</evidence>
<keyword evidence="1" id="KW-0812">Transmembrane</keyword>
<keyword evidence="1" id="KW-1133">Transmembrane helix</keyword>
<name>A0A6A4VAZ3_AMPAM</name>
<gene>
    <name evidence="2" type="ORF">FJT64_013189</name>
</gene>
<proteinExistence type="predicted"/>
<evidence type="ECO:0000313" key="2">
    <source>
        <dbReference type="EMBL" id="KAF0288410.1"/>
    </source>
</evidence>
<reference evidence="2 3" key="1">
    <citation type="submission" date="2019-07" db="EMBL/GenBank/DDBJ databases">
        <title>Draft genome assembly of a fouling barnacle, Amphibalanus amphitrite (Darwin, 1854): The first reference genome for Thecostraca.</title>
        <authorList>
            <person name="Kim W."/>
        </authorList>
    </citation>
    <scope>NUCLEOTIDE SEQUENCE [LARGE SCALE GENOMIC DNA]</scope>
    <source>
        <strain evidence="2">SNU_AA5</strain>
        <tissue evidence="2">Soma without cirri and trophi</tissue>
    </source>
</reference>
<sequence length="233" mass="25295">MAHSLRVMMFRRDHVACRCSRVTPLVVAVIIYVSMLFTVVWAVLAVRHITDPGLTEGHYCRQNQFKKRRLGREDVVDASPTVCRSTIILDYTVEQLEVPLWASYVAQAAAGAGLAVATPPALVGLLLGRRWPLLVWAAADAVWCAALVGSAAALTPFGFPTFVPMLVGSAAVFLPVGGLVLYWGLKKPAQDSNGFEIIDEDEEKGSQDGESVQLTSEKMDGCAQTGAYKWTEV</sequence>
<dbReference type="Proteomes" id="UP000440578">
    <property type="component" value="Unassembled WGS sequence"/>
</dbReference>
<organism evidence="2 3">
    <name type="scientific">Amphibalanus amphitrite</name>
    <name type="common">Striped barnacle</name>
    <name type="synonym">Balanus amphitrite</name>
    <dbReference type="NCBI Taxonomy" id="1232801"/>
    <lineage>
        <taxon>Eukaryota</taxon>
        <taxon>Metazoa</taxon>
        <taxon>Ecdysozoa</taxon>
        <taxon>Arthropoda</taxon>
        <taxon>Crustacea</taxon>
        <taxon>Multicrustacea</taxon>
        <taxon>Cirripedia</taxon>
        <taxon>Thoracica</taxon>
        <taxon>Thoracicalcarea</taxon>
        <taxon>Balanomorpha</taxon>
        <taxon>Balanoidea</taxon>
        <taxon>Balanidae</taxon>
        <taxon>Amphibalaninae</taxon>
        <taxon>Amphibalanus</taxon>
    </lineage>
</organism>
<accession>A0A6A4VAZ3</accession>
<feature type="transmembrane region" description="Helical" evidence="1">
    <location>
        <begin position="104"/>
        <end position="127"/>
    </location>
</feature>
<keyword evidence="3" id="KW-1185">Reference proteome</keyword>